<evidence type="ECO:0000259" key="3">
    <source>
        <dbReference type="PROSITE" id="PS50158"/>
    </source>
</evidence>
<evidence type="ECO:0000313" key="5">
    <source>
        <dbReference type="Proteomes" id="UP000240883"/>
    </source>
</evidence>
<dbReference type="SUPFAM" id="SSF57756">
    <property type="entry name" value="Retrovirus zinc finger-like domains"/>
    <property type="match status" value="1"/>
</dbReference>
<reference evidence="4 5" key="1">
    <citation type="journal article" date="2018" name="Front. Microbiol.">
        <title>Genome-Wide Analysis of Corynespora cassiicola Leaf Fall Disease Putative Effectors.</title>
        <authorList>
            <person name="Lopez D."/>
            <person name="Ribeiro S."/>
            <person name="Label P."/>
            <person name="Fumanal B."/>
            <person name="Venisse J.S."/>
            <person name="Kohler A."/>
            <person name="de Oliveira R.R."/>
            <person name="Labutti K."/>
            <person name="Lipzen A."/>
            <person name="Lail K."/>
            <person name="Bauer D."/>
            <person name="Ohm R.A."/>
            <person name="Barry K.W."/>
            <person name="Spatafora J."/>
            <person name="Grigoriev I.V."/>
            <person name="Martin F.M."/>
            <person name="Pujade-Renaud V."/>
        </authorList>
    </citation>
    <scope>NUCLEOTIDE SEQUENCE [LARGE SCALE GENOMIC DNA]</scope>
    <source>
        <strain evidence="4 5">Philippines</strain>
    </source>
</reference>
<keyword evidence="1" id="KW-0863">Zinc-finger</keyword>
<feature type="compositionally biased region" description="Basic residues" evidence="2">
    <location>
        <begin position="90"/>
        <end position="104"/>
    </location>
</feature>
<dbReference type="GO" id="GO:0003676">
    <property type="term" value="F:nucleic acid binding"/>
    <property type="evidence" value="ECO:0007669"/>
    <property type="project" value="InterPro"/>
</dbReference>
<feature type="compositionally biased region" description="Basic and acidic residues" evidence="2">
    <location>
        <begin position="61"/>
        <end position="79"/>
    </location>
</feature>
<evidence type="ECO:0000256" key="2">
    <source>
        <dbReference type="SAM" id="MobiDB-lite"/>
    </source>
</evidence>
<dbReference type="GO" id="GO:0008270">
    <property type="term" value="F:zinc ion binding"/>
    <property type="evidence" value="ECO:0007669"/>
    <property type="project" value="UniProtKB-KW"/>
</dbReference>
<dbReference type="AlphaFoldDB" id="A0A2T2N4X9"/>
<proteinExistence type="predicted"/>
<evidence type="ECO:0000313" key="4">
    <source>
        <dbReference type="EMBL" id="PSN60491.1"/>
    </source>
</evidence>
<dbReference type="OrthoDB" id="3783439at2759"/>
<feature type="domain" description="CCHC-type" evidence="3">
    <location>
        <begin position="90"/>
        <end position="106"/>
    </location>
</feature>
<dbReference type="InterPro" id="IPR001878">
    <property type="entry name" value="Znf_CCHC"/>
</dbReference>
<evidence type="ECO:0000256" key="1">
    <source>
        <dbReference type="PROSITE-ProRule" id="PRU00047"/>
    </source>
</evidence>
<feature type="region of interest" description="Disordered" evidence="2">
    <location>
        <begin position="32"/>
        <end position="113"/>
    </location>
</feature>
<sequence>MEMVLQVKKGSTIKVHSHTLLEARVASLEQANRAASERRKRKKKRIQKGGTLSQAEAEELVTQRDVEAQLEVEKHEQRARTGASRGGTQRCKRCGKAGHNKRTCKKDTADIKD</sequence>
<dbReference type="Proteomes" id="UP000240883">
    <property type="component" value="Unassembled WGS sequence"/>
</dbReference>
<dbReference type="EMBL" id="KZ678148">
    <property type="protein sequence ID" value="PSN60491.1"/>
    <property type="molecule type" value="Genomic_DNA"/>
</dbReference>
<dbReference type="PROSITE" id="PS50158">
    <property type="entry name" value="ZF_CCHC"/>
    <property type="match status" value="1"/>
</dbReference>
<keyword evidence="5" id="KW-1185">Reference proteome</keyword>
<dbReference type="InterPro" id="IPR036875">
    <property type="entry name" value="Znf_CCHC_sf"/>
</dbReference>
<accession>A0A2T2N4X9</accession>
<keyword evidence="1" id="KW-0479">Metal-binding</keyword>
<name>A0A2T2N4X9_CORCC</name>
<organism evidence="4 5">
    <name type="scientific">Corynespora cassiicola Philippines</name>
    <dbReference type="NCBI Taxonomy" id="1448308"/>
    <lineage>
        <taxon>Eukaryota</taxon>
        <taxon>Fungi</taxon>
        <taxon>Dikarya</taxon>
        <taxon>Ascomycota</taxon>
        <taxon>Pezizomycotina</taxon>
        <taxon>Dothideomycetes</taxon>
        <taxon>Pleosporomycetidae</taxon>
        <taxon>Pleosporales</taxon>
        <taxon>Corynesporascaceae</taxon>
        <taxon>Corynespora</taxon>
    </lineage>
</organism>
<gene>
    <name evidence="4" type="ORF">BS50DRAFT_593598</name>
</gene>
<protein>
    <recommendedName>
        <fullName evidence="3">CCHC-type domain-containing protein</fullName>
    </recommendedName>
</protein>
<feature type="compositionally biased region" description="Basic residues" evidence="2">
    <location>
        <begin position="38"/>
        <end position="47"/>
    </location>
</feature>
<keyword evidence="1" id="KW-0862">Zinc</keyword>